<dbReference type="OMA" id="FGDCLRF"/>
<evidence type="ECO:0000259" key="2">
    <source>
        <dbReference type="PROSITE" id="PS50076"/>
    </source>
</evidence>
<dbReference type="Gene3D" id="1.10.287.110">
    <property type="entry name" value="DnaJ domain"/>
    <property type="match status" value="1"/>
</dbReference>
<evidence type="ECO:0000313" key="4">
    <source>
        <dbReference type="Proteomes" id="UP000024404"/>
    </source>
</evidence>
<dbReference type="Pfam" id="PF00226">
    <property type="entry name" value="DnaJ"/>
    <property type="match status" value="1"/>
</dbReference>
<dbReference type="SMART" id="SM00271">
    <property type="entry name" value="DnaJ"/>
    <property type="match status" value="1"/>
</dbReference>
<dbReference type="SUPFAM" id="SSF46565">
    <property type="entry name" value="Chaperone J-domain"/>
    <property type="match status" value="1"/>
</dbReference>
<dbReference type="EnsemblMetazoa" id="OVOC12585.1">
    <property type="protein sequence ID" value="OVOC12585.1"/>
    <property type="gene ID" value="WBGene00249394"/>
</dbReference>
<feature type="domain" description="J" evidence="2">
    <location>
        <begin position="32"/>
        <end position="102"/>
    </location>
</feature>
<keyword evidence="1" id="KW-0812">Transmembrane</keyword>
<dbReference type="InterPro" id="IPR036869">
    <property type="entry name" value="J_dom_sf"/>
</dbReference>
<dbReference type="Proteomes" id="UP000024404">
    <property type="component" value="Unassembled WGS sequence"/>
</dbReference>
<evidence type="ECO:0000313" key="3">
    <source>
        <dbReference type="EnsemblMetazoa" id="OVOC12585.1"/>
    </source>
</evidence>
<dbReference type="AlphaFoldDB" id="A0A8R1TMS5"/>
<dbReference type="PROSITE" id="PS50076">
    <property type="entry name" value="DNAJ_2"/>
    <property type="match status" value="1"/>
</dbReference>
<dbReference type="PANTHER" id="PTHR44825:SF1">
    <property type="entry name" value="DNAJ HOMOLOG SUBFAMILY C MEMBER 4"/>
    <property type="match status" value="1"/>
</dbReference>
<dbReference type="EMBL" id="CMVM020000531">
    <property type="status" value="NOT_ANNOTATED_CDS"/>
    <property type="molecule type" value="Genomic_DNA"/>
</dbReference>
<keyword evidence="1" id="KW-0472">Membrane</keyword>
<proteinExistence type="predicted"/>
<dbReference type="PANTHER" id="PTHR44825">
    <property type="match status" value="1"/>
</dbReference>
<feature type="transmembrane region" description="Helical" evidence="1">
    <location>
        <begin position="192"/>
        <end position="210"/>
    </location>
</feature>
<protein>
    <submittedName>
        <fullName evidence="3">J domain-containing protein</fullName>
    </submittedName>
</protein>
<sequence length="212" mass="24632">MLFFLRPPHTQFILSGFSTWRQQLVYHTMNSTYYEILGVSKNATQAEIKSAYYERSKELHPDRKDCSNNQEVKRRSDAFVELTTAYEVLKVPERRQSYDMSLDDSRIFTDWTEGSRKSADCVGRSRTSADSTESLSFDGLFAHSQYINRKKQVIIYIYIYIYICIYILPSSLVEIYYGFWQNFGVFGDCLRFIAQSLVAAVIAVGILIEFSD</sequence>
<keyword evidence="4" id="KW-1185">Reference proteome</keyword>
<accession>A0A8R1TMS5</accession>
<keyword evidence="1" id="KW-1133">Transmembrane helix</keyword>
<dbReference type="CDD" id="cd06257">
    <property type="entry name" value="DnaJ"/>
    <property type="match status" value="1"/>
</dbReference>
<evidence type="ECO:0000256" key="1">
    <source>
        <dbReference type="SAM" id="Phobius"/>
    </source>
</evidence>
<organism evidence="3 4">
    <name type="scientific">Onchocerca volvulus</name>
    <dbReference type="NCBI Taxonomy" id="6282"/>
    <lineage>
        <taxon>Eukaryota</taxon>
        <taxon>Metazoa</taxon>
        <taxon>Ecdysozoa</taxon>
        <taxon>Nematoda</taxon>
        <taxon>Chromadorea</taxon>
        <taxon>Rhabditida</taxon>
        <taxon>Spirurina</taxon>
        <taxon>Spiruromorpha</taxon>
        <taxon>Filarioidea</taxon>
        <taxon>Onchocercidae</taxon>
        <taxon>Onchocerca</taxon>
    </lineage>
</organism>
<name>A0A8R1TMS5_ONCVO</name>
<reference evidence="3" key="2">
    <citation type="submission" date="2022-06" db="UniProtKB">
        <authorList>
            <consortium name="EnsemblMetazoa"/>
        </authorList>
    </citation>
    <scope>IDENTIFICATION</scope>
</reference>
<reference evidence="4" key="1">
    <citation type="submission" date="2013-10" db="EMBL/GenBank/DDBJ databases">
        <title>Genome sequencing of Onchocerca volvulus.</title>
        <authorList>
            <person name="Cotton J."/>
            <person name="Tsai J."/>
            <person name="Stanley E."/>
            <person name="Tracey A."/>
            <person name="Holroyd N."/>
            <person name="Lustigman S."/>
            <person name="Berriman M."/>
        </authorList>
    </citation>
    <scope>NUCLEOTIDE SEQUENCE</scope>
</reference>
<dbReference type="InterPro" id="IPR001623">
    <property type="entry name" value="DnaJ_domain"/>
</dbReference>
<feature type="transmembrane region" description="Helical" evidence="1">
    <location>
        <begin position="153"/>
        <end position="172"/>
    </location>
</feature>
<dbReference type="PRINTS" id="PR00625">
    <property type="entry name" value="JDOMAIN"/>
</dbReference>
<dbReference type="InterPro" id="IPR052763">
    <property type="entry name" value="DnaJ_C4"/>
</dbReference>